<dbReference type="Pfam" id="PF13561">
    <property type="entry name" value="adh_short_C2"/>
    <property type="match status" value="1"/>
</dbReference>
<evidence type="ECO:0000256" key="1">
    <source>
        <dbReference type="ARBA" id="ARBA00006484"/>
    </source>
</evidence>
<keyword evidence="6" id="KW-1185">Reference proteome</keyword>
<dbReference type="OrthoDB" id="5840532at2759"/>
<keyword evidence="3" id="KW-0560">Oxidoreductase</keyword>
<dbReference type="InterPro" id="IPR036291">
    <property type="entry name" value="NAD(P)-bd_dom_sf"/>
</dbReference>
<dbReference type="PRINTS" id="PR00081">
    <property type="entry name" value="GDHRDH"/>
</dbReference>
<comment type="caution">
    <text evidence="5">The sequence shown here is derived from an EMBL/GenBank/DDBJ whole genome shotgun (WGS) entry which is preliminary data.</text>
</comment>
<evidence type="ECO:0000313" key="6">
    <source>
        <dbReference type="Proteomes" id="UP000443090"/>
    </source>
</evidence>
<proteinExistence type="inferred from homology"/>
<evidence type="ECO:0000256" key="2">
    <source>
        <dbReference type="ARBA" id="ARBA00022857"/>
    </source>
</evidence>
<dbReference type="SUPFAM" id="SSF51735">
    <property type="entry name" value="NAD(P)-binding Rossmann-fold domains"/>
    <property type="match status" value="1"/>
</dbReference>
<dbReference type="AlphaFoldDB" id="A0A8H8S352"/>
<keyword evidence="2" id="KW-0521">NADP</keyword>
<reference evidence="5 6" key="1">
    <citation type="submission" date="2018-05" db="EMBL/GenBank/DDBJ databases">
        <title>Genome sequencing and assembly of the regulated plant pathogen Lachnellula willkommii and related sister species for the development of diagnostic species identification markers.</title>
        <authorList>
            <person name="Giroux E."/>
            <person name="Bilodeau G."/>
        </authorList>
    </citation>
    <scope>NUCLEOTIDE SEQUENCE [LARGE SCALE GENOMIC DNA]</scope>
    <source>
        <strain evidence="5 6">CBS 160.35</strain>
    </source>
</reference>
<dbReference type="CDD" id="cd05233">
    <property type="entry name" value="SDR_c"/>
    <property type="match status" value="1"/>
</dbReference>
<dbReference type="InterPro" id="IPR020904">
    <property type="entry name" value="Sc_DH/Rdtase_CS"/>
</dbReference>
<organism evidence="5 6">
    <name type="scientific">Lachnellula occidentalis</name>
    <dbReference type="NCBI Taxonomy" id="215460"/>
    <lineage>
        <taxon>Eukaryota</taxon>
        <taxon>Fungi</taxon>
        <taxon>Dikarya</taxon>
        <taxon>Ascomycota</taxon>
        <taxon>Pezizomycotina</taxon>
        <taxon>Leotiomycetes</taxon>
        <taxon>Helotiales</taxon>
        <taxon>Lachnaceae</taxon>
        <taxon>Lachnellula</taxon>
    </lineage>
</organism>
<dbReference type="EMBL" id="QGMI01000116">
    <property type="protein sequence ID" value="TVY46995.1"/>
    <property type="molecule type" value="Genomic_DNA"/>
</dbReference>
<dbReference type="Pfam" id="PF00106">
    <property type="entry name" value="adh_short"/>
    <property type="match status" value="1"/>
</dbReference>
<evidence type="ECO:0000313" key="5">
    <source>
        <dbReference type="EMBL" id="TVY46995.1"/>
    </source>
</evidence>
<evidence type="ECO:0000256" key="3">
    <source>
        <dbReference type="ARBA" id="ARBA00023002"/>
    </source>
</evidence>
<dbReference type="InterPro" id="IPR002347">
    <property type="entry name" value="SDR_fam"/>
</dbReference>
<dbReference type="GO" id="GO:0016491">
    <property type="term" value="F:oxidoreductase activity"/>
    <property type="evidence" value="ECO:0007669"/>
    <property type="project" value="UniProtKB-KW"/>
</dbReference>
<evidence type="ECO:0000256" key="4">
    <source>
        <dbReference type="RuleBase" id="RU000363"/>
    </source>
</evidence>
<dbReference type="PROSITE" id="PS00061">
    <property type="entry name" value="ADH_SHORT"/>
    <property type="match status" value="1"/>
</dbReference>
<dbReference type="PRINTS" id="PR00080">
    <property type="entry name" value="SDRFAMILY"/>
</dbReference>
<sequence>MDITGCAFVIGGWYPSSGIGRSCAIAFAKFGARSLTLADLNLEAAQAVAKECQSQSTNPDFRAESVVVDVTQEASVQAAMAHAVKTFGRIDYCVNSAGVGVKNASETAEADIEEFKNMLEVNAAGTFIVTRTMSAIMKEQESRPVDAISPGRGSTRGSIVNLGSASSFVATPKMIQYTASKHAVIGITKNAALPKKQIQLQLLPHSNCAFELTGSLVALDNAAYGIRVNSVCPSWVDTPMIRKAMDDIPALGKMIDSAVPLGRIALAEEVADAVMFFCSPRSSYATGCNFILDGGTTLSSNI</sequence>
<dbReference type="PANTHER" id="PTHR24321:SF12">
    <property type="entry name" value="SHORT-CHAIN DEHYDROGENASE_REDUCTASE FAMILY, PUTATIVE (AFU_ORTHOLOGUE AFUA_5G14340)-RELATED"/>
    <property type="match status" value="1"/>
</dbReference>
<gene>
    <name evidence="5" type="primary">linC_0</name>
    <name evidence="5" type="ORF">LOCC1_G003594</name>
</gene>
<name>A0A8H8S352_9HELO</name>
<accession>A0A8H8S352</accession>
<dbReference type="Proteomes" id="UP000443090">
    <property type="component" value="Unassembled WGS sequence"/>
</dbReference>
<comment type="similarity">
    <text evidence="1 4">Belongs to the short-chain dehydrogenases/reductases (SDR) family.</text>
</comment>
<dbReference type="PANTHER" id="PTHR24321">
    <property type="entry name" value="DEHYDROGENASES, SHORT CHAIN"/>
    <property type="match status" value="1"/>
</dbReference>
<dbReference type="Gene3D" id="3.40.50.720">
    <property type="entry name" value="NAD(P)-binding Rossmann-like Domain"/>
    <property type="match status" value="1"/>
</dbReference>
<protein>
    <submittedName>
        <fullName evidence="5">2,5-dichloro-2,5-cyclohexadiene-1,4-diol dehydrogenase</fullName>
    </submittedName>
</protein>